<feature type="transmembrane region" description="Helical" evidence="7">
    <location>
        <begin position="505"/>
        <end position="523"/>
    </location>
</feature>
<dbReference type="GO" id="GO:0006011">
    <property type="term" value="P:UDP-alpha-D-glucose metabolic process"/>
    <property type="evidence" value="ECO:0007669"/>
    <property type="project" value="InterPro"/>
</dbReference>
<dbReference type="InterPro" id="IPR029044">
    <property type="entry name" value="Nucleotide-diphossugar_trans"/>
</dbReference>
<feature type="transmembrane region" description="Helical" evidence="7">
    <location>
        <begin position="441"/>
        <end position="463"/>
    </location>
</feature>
<evidence type="ECO:0000256" key="5">
    <source>
        <dbReference type="ARBA" id="ARBA00022989"/>
    </source>
</evidence>
<dbReference type="EMBL" id="CP003653">
    <property type="protein sequence ID" value="AFZ36037.1"/>
    <property type="molecule type" value="Genomic_DNA"/>
</dbReference>
<dbReference type="Proteomes" id="UP000010473">
    <property type="component" value="Chromosome"/>
</dbReference>
<comment type="subcellular location">
    <subcellularLocation>
        <location evidence="1">Membrane</location>
        <topology evidence="1">Multi-pass membrane protein</topology>
    </subcellularLocation>
</comment>
<keyword evidence="6 7" id="KW-0472">Membrane</keyword>
<dbReference type="GO" id="GO:0016759">
    <property type="term" value="F:cellulose synthase activity"/>
    <property type="evidence" value="ECO:0007669"/>
    <property type="project" value="InterPro"/>
</dbReference>
<evidence type="ECO:0000256" key="1">
    <source>
        <dbReference type="ARBA" id="ARBA00004141"/>
    </source>
</evidence>
<feature type="transmembrane region" description="Helical" evidence="7">
    <location>
        <begin position="580"/>
        <end position="598"/>
    </location>
</feature>
<feature type="transmembrane region" description="Helical" evidence="7">
    <location>
        <begin position="29"/>
        <end position="49"/>
    </location>
</feature>
<dbReference type="GO" id="GO:0035438">
    <property type="term" value="F:cyclic-di-GMP binding"/>
    <property type="evidence" value="ECO:0007669"/>
    <property type="project" value="InterPro"/>
</dbReference>
<dbReference type="PATRIC" id="fig|111780.3.peg.2605"/>
<evidence type="ECO:0000256" key="4">
    <source>
        <dbReference type="ARBA" id="ARBA00022692"/>
    </source>
</evidence>
<dbReference type="InterPro" id="IPR003919">
    <property type="entry name" value="Cell_synth_A"/>
</dbReference>
<feature type="transmembrane region" description="Helical" evidence="7">
    <location>
        <begin position="475"/>
        <end position="493"/>
    </location>
</feature>
<dbReference type="CDD" id="cd06421">
    <property type="entry name" value="CESA_CelA_like"/>
    <property type="match status" value="1"/>
</dbReference>
<dbReference type="PANTHER" id="PTHR43867:SF2">
    <property type="entry name" value="CELLULOSE SYNTHASE CATALYTIC SUBUNIT A [UDP-FORMING]"/>
    <property type="match status" value="1"/>
</dbReference>
<proteinExistence type="predicted"/>
<dbReference type="PANTHER" id="PTHR43867">
    <property type="entry name" value="CELLULOSE SYNTHASE CATALYTIC SUBUNIT A [UDP-FORMING]"/>
    <property type="match status" value="1"/>
</dbReference>
<feature type="transmembrane region" description="Helical" evidence="7">
    <location>
        <begin position="141"/>
        <end position="167"/>
    </location>
</feature>
<dbReference type="InterPro" id="IPR050321">
    <property type="entry name" value="Glycosyltr_2/OpgH_subfam"/>
</dbReference>
<accession>K9XWJ2</accession>
<gene>
    <name evidence="9" type="ordered locus">Sta7437_2504</name>
</gene>
<dbReference type="RefSeq" id="WP_015193705.1">
    <property type="nucleotide sequence ID" value="NC_019748.1"/>
</dbReference>
<keyword evidence="5 7" id="KW-1133">Transmembrane helix</keyword>
<name>K9XWJ2_STAC7</name>
<evidence type="ECO:0000256" key="3">
    <source>
        <dbReference type="ARBA" id="ARBA00022679"/>
    </source>
</evidence>
<dbReference type="KEGG" id="scs:Sta7437_2504"/>
<feature type="transmembrane region" description="Helical" evidence="7">
    <location>
        <begin position="110"/>
        <end position="129"/>
    </location>
</feature>
<organism evidence="9 10">
    <name type="scientific">Stanieria cyanosphaera (strain ATCC 29371 / PCC 7437)</name>
    <dbReference type="NCBI Taxonomy" id="111780"/>
    <lineage>
        <taxon>Bacteria</taxon>
        <taxon>Bacillati</taxon>
        <taxon>Cyanobacteriota</taxon>
        <taxon>Cyanophyceae</taxon>
        <taxon>Pleurocapsales</taxon>
        <taxon>Dermocarpellaceae</taxon>
        <taxon>Stanieria</taxon>
    </lineage>
</organism>
<dbReference type="Gene3D" id="3.90.550.10">
    <property type="entry name" value="Spore Coat Polysaccharide Biosynthesis Protein SpsA, Chain A"/>
    <property type="match status" value="1"/>
</dbReference>
<keyword evidence="4 7" id="KW-0812">Transmembrane</keyword>
<protein>
    <submittedName>
        <fullName evidence="9">Glycosyl transferase family 2</fullName>
    </submittedName>
</protein>
<dbReference type="Pfam" id="PF00535">
    <property type="entry name" value="Glycos_transf_2"/>
    <property type="match status" value="1"/>
</dbReference>
<dbReference type="GO" id="GO:0005886">
    <property type="term" value="C:plasma membrane"/>
    <property type="evidence" value="ECO:0007669"/>
    <property type="project" value="TreeGrafter"/>
</dbReference>
<dbReference type="Gene3D" id="2.40.10.220">
    <property type="entry name" value="predicted glycosyltransferase like domains"/>
    <property type="match status" value="1"/>
</dbReference>
<dbReference type="OrthoDB" id="9766299at2"/>
<dbReference type="HOGENOM" id="CLU_011907_3_0_3"/>
<dbReference type="AlphaFoldDB" id="K9XWJ2"/>
<reference evidence="10" key="1">
    <citation type="journal article" date="2013" name="Proc. Natl. Acad. Sci. U.S.A.">
        <title>Improving the coverage of the cyanobacterial phylum using diversity-driven genome sequencing.</title>
        <authorList>
            <person name="Shih P.M."/>
            <person name="Wu D."/>
            <person name="Latifi A."/>
            <person name="Axen S.D."/>
            <person name="Fewer D.P."/>
            <person name="Talla E."/>
            <person name="Calteau A."/>
            <person name="Cai F."/>
            <person name="Tandeau de Marsac N."/>
            <person name="Rippka R."/>
            <person name="Herdman M."/>
            <person name="Sivonen K."/>
            <person name="Coursin T."/>
            <person name="Laurent T."/>
            <person name="Goodwin L."/>
            <person name="Nolan M."/>
            <person name="Davenport K.W."/>
            <person name="Han C.S."/>
            <person name="Rubin E.M."/>
            <person name="Eisen J.A."/>
            <person name="Woyke T."/>
            <person name="Gugger M."/>
            <person name="Kerfeld C.A."/>
        </authorList>
    </citation>
    <scope>NUCLEOTIDE SEQUENCE [LARGE SCALE GENOMIC DNA]</scope>
    <source>
        <strain evidence="10">ATCC 29371 / PCC 7437</strain>
    </source>
</reference>
<evidence type="ECO:0000256" key="7">
    <source>
        <dbReference type="SAM" id="Phobius"/>
    </source>
</evidence>
<evidence type="ECO:0000256" key="6">
    <source>
        <dbReference type="ARBA" id="ARBA00023136"/>
    </source>
</evidence>
<feature type="transmembrane region" description="Helical" evidence="7">
    <location>
        <begin position="543"/>
        <end position="568"/>
    </location>
</feature>
<keyword evidence="3 9" id="KW-0808">Transferase</keyword>
<evidence type="ECO:0000256" key="2">
    <source>
        <dbReference type="ARBA" id="ARBA00022676"/>
    </source>
</evidence>
<feature type="transmembrane region" description="Helical" evidence="7">
    <location>
        <begin position="81"/>
        <end position="98"/>
    </location>
</feature>
<evidence type="ECO:0000259" key="8">
    <source>
        <dbReference type="Pfam" id="PF00535"/>
    </source>
</evidence>
<evidence type="ECO:0000313" key="9">
    <source>
        <dbReference type="EMBL" id="AFZ36037.1"/>
    </source>
</evidence>
<dbReference type="PRINTS" id="PR01439">
    <property type="entry name" value="CELLSNTHASEA"/>
</dbReference>
<feature type="domain" description="Glycosyltransferase 2-like" evidence="8">
    <location>
        <begin position="192"/>
        <end position="359"/>
    </location>
</feature>
<keyword evidence="10" id="KW-1185">Reference proteome</keyword>
<dbReference type="SUPFAM" id="SSF53448">
    <property type="entry name" value="Nucleotide-diphospho-sugar transferases"/>
    <property type="match status" value="1"/>
</dbReference>
<dbReference type="STRING" id="111780.Sta7437_2504"/>
<keyword evidence="2" id="KW-0328">Glycosyltransferase</keyword>
<dbReference type="eggNOG" id="COG1215">
    <property type="taxonomic scope" value="Bacteria"/>
</dbReference>
<evidence type="ECO:0000313" key="10">
    <source>
        <dbReference type="Proteomes" id="UP000010473"/>
    </source>
</evidence>
<sequence>MQTVKPVSSSRENFPLFVTRNSGFRLHQATLVILVMIGCFAAISLSWLFGNSHITELFASLQLIQENPPSWLIPPQLGNKYYLLVPTLVLFFLAQGIMRVSPTPQTWSRRIVVSILLILLVRYLLWRVLSTLNLADPVNGTFSLLLLLMELLTISGAIIQLLLMFSVKNRHREANRYSEAVEQGSYAPSVDILIPTYNEPDFILKRTIVGCQALDYPHKQIYLLDDTKRTEIKQLAQQLGCHYITRPDNSHAKAGNLNHALAQTHSELVVVFDADFIPTANFLKRTVGFFQNQKIALVQTPQSFYNCDPIARNLGLEDVLNPEEEVFYRQVEPIKDGVGSVVCAGTSFIVRRSALEEIGYFVTNSVSEDYFTGIRLAAKGYELVYLDEKLSAGLAAENISAHIDQRLRWARGTLQAFFIESNPLTIPGLNFWQRLGHLEGLLHWFTPIPRFFFLFVPIIYIFFGINPIEFSLRELVYIFLPYYIIQLSVFAWLNHRSRSAILADLYSLVQCFPTAITVVKIILSPFAKGFKVTPKGLASDRFYFNWTLALPLVGLLIITGISFVLAVLNSSTQSALNLGLWWSFYNLITLSVALLTLLDIPKPSFYEWFSLKKPVILTVDNDCIYNGVTNKLSEEGAEITLATNTELPTQINLTLIEEGLQVNGYITHSYVQERTNRIRIKFKNLSLAQQKSLIEILYCRPGQWRRKNSPGEIKSLLIMIKVLLRPLTLLRHKQAIAYYQNKLI</sequence>
<dbReference type="InterPro" id="IPR001173">
    <property type="entry name" value="Glyco_trans_2-like"/>
</dbReference>